<name>A0A834FTS0_RHOSS</name>
<feature type="region of interest" description="Disordered" evidence="1">
    <location>
        <begin position="51"/>
        <end position="162"/>
    </location>
</feature>
<keyword evidence="2" id="KW-1133">Transmembrane helix</keyword>
<feature type="chain" id="PRO_5032360376" evidence="3">
    <location>
        <begin position="22"/>
        <end position="284"/>
    </location>
</feature>
<feature type="transmembrane region" description="Helical" evidence="2">
    <location>
        <begin position="199"/>
        <end position="219"/>
    </location>
</feature>
<feature type="transmembrane region" description="Helical" evidence="2">
    <location>
        <begin position="231"/>
        <end position="253"/>
    </location>
</feature>
<feature type="compositionally biased region" description="Low complexity" evidence="1">
    <location>
        <begin position="82"/>
        <end position="105"/>
    </location>
</feature>
<dbReference type="OrthoDB" id="1783823at2759"/>
<evidence type="ECO:0000313" key="5">
    <source>
        <dbReference type="Proteomes" id="UP000626092"/>
    </source>
</evidence>
<organism evidence="4 5">
    <name type="scientific">Rhododendron simsii</name>
    <name type="common">Sims's rhododendron</name>
    <dbReference type="NCBI Taxonomy" id="118357"/>
    <lineage>
        <taxon>Eukaryota</taxon>
        <taxon>Viridiplantae</taxon>
        <taxon>Streptophyta</taxon>
        <taxon>Embryophyta</taxon>
        <taxon>Tracheophyta</taxon>
        <taxon>Spermatophyta</taxon>
        <taxon>Magnoliopsida</taxon>
        <taxon>eudicotyledons</taxon>
        <taxon>Gunneridae</taxon>
        <taxon>Pentapetalae</taxon>
        <taxon>asterids</taxon>
        <taxon>Ericales</taxon>
        <taxon>Ericaceae</taxon>
        <taxon>Ericoideae</taxon>
        <taxon>Rhodoreae</taxon>
        <taxon>Rhododendron</taxon>
    </lineage>
</organism>
<sequence>MIPLIIFVAILPLLPITRPKAEEGSGTSNGAESHPADHTLIPARMLLASSSAPRGHDAASASSSSRSDEPLAGGTACPLRPTTTTVSASNTTSTSTAACSAARTSIVTSGRVGALNIERPREGPRDSNDAERPREGPRDSSNDAEIPSRKGPRDPNDDDKGPSKLAKTFLGLTFQAGLGLMIYRETAPQGNSSTHLSSLSSALLTTVGATTLFAFALTMSGMMLRRHHPNVANFCGYAGVLLGALGFFFMMDIFATEGLVWLVWAVGGVLFLVFAYTLRRELEI</sequence>
<keyword evidence="2" id="KW-0472">Membrane</keyword>
<evidence type="ECO:0000256" key="1">
    <source>
        <dbReference type="SAM" id="MobiDB-lite"/>
    </source>
</evidence>
<dbReference type="EMBL" id="WJXA01000470">
    <property type="protein sequence ID" value="KAF7112566.1"/>
    <property type="molecule type" value="Genomic_DNA"/>
</dbReference>
<feature type="transmembrane region" description="Helical" evidence="2">
    <location>
        <begin position="259"/>
        <end position="278"/>
    </location>
</feature>
<dbReference type="AlphaFoldDB" id="A0A834FTS0"/>
<comment type="caution">
    <text evidence="4">The sequence shown here is derived from an EMBL/GenBank/DDBJ whole genome shotgun (WGS) entry which is preliminary data.</text>
</comment>
<proteinExistence type="predicted"/>
<feature type="compositionally biased region" description="Basic and acidic residues" evidence="1">
    <location>
        <begin position="118"/>
        <end position="162"/>
    </location>
</feature>
<reference evidence="4" key="1">
    <citation type="submission" date="2019-11" db="EMBL/GenBank/DDBJ databases">
        <authorList>
            <person name="Liu Y."/>
            <person name="Hou J."/>
            <person name="Li T.-Q."/>
            <person name="Guan C.-H."/>
            <person name="Wu X."/>
            <person name="Wu H.-Z."/>
            <person name="Ling F."/>
            <person name="Zhang R."/>
            <person name="Shi X.-G."/>
            <person name="Ren J.-P."/>
            <person name="Chen E.-F."/>
            <person name="Sun J.-M."/>
        </authorList>
    </citation>
    <scope>NUCLEOTIDE SEQUENCE</scope>
    <source>
        <strain evidence="4">Adult_tree_wgs_1</strain>
        <tissue evidence="4">Leaves</tissue>
    </source>
</reference>
<protein>
    <submittedName>
        <fullName evidence="4">Uncharacterized protein</fullName>
    </submittedName>
</protein>
<evidence type="ECO:0000313" key="4">
    <source>
        <dbReference type="EMBL" id="KAF7112566.1"/>
    </source>
</evidence>
<dbReference type="Proteomes" id="UP000626092">
    <property type="component" value="Unassembled WGS sequence"/>
</dbReference>
<keyword evidence="2" id="KW-0812">Transmembrane</keyword>
<accession>A0A834FTS0</accession>
<keyword evidence="3" id="KW-0732">Signal</keyword>
<evidence type="ECO:0000256" key="3">
    <source>
        <dbReference type="SAM" id="SignalP"/>
    </source>
</evidence>
<evidence type="ECO:0000256" key="2">
    <source>
        <dbReference type="SAM" id="Phobius"/>
    </source>
</evidence>
<keyword evidence="5" id="KW-1185">Reference proteome</keyword>
<gene>
    <name evidence="4" type="ORF">RHSIM_RhsimUnG0216300</name>
</gene>
<feature type="signal peptide" evidence="3">
    <location>
        <begin position="1"/>
        <end position="21"/>
    </location>
</feature>